<dbReference type="InterPro" id="IPR011010">
    <property type="entry name" value="DNA_brk_join_enz"/>
</dbReference>
<dbReference type="Gene3D" id="1.10.443.10">
    <property type="entry name" value="Intergrase catalytic core"/>
    <property type="match status" value="1"/>
</dbReference>
<accession>A0ABP8UH01</accession>
<dbReference type="Proteomes" id="UP001501442">
    <property type="component" value="Unassembled WGS sequence"/>
</dbReference>
<dbReference type="InterPro" id="IPR013762">
    <property type="entry name" value="Integrase-like_cat_sf"/>
</dbReference>
<name>A0ABP8UH01_9ACTN</name>
<comment type="caution">
    <text evidence="2">The sequence shown here is derived from an EMBL/GenBank/DDBJ whole genome shotgun (WGS) entry which is preliminary data.</text>
</comment>
<evidence type="ECO:0000256" key="1">
    <source>
        <dbReference type="ARBA" id="ARBA00023172"/>
    </source>
</evidence>
<sequence length="89" mass="9891">MFRAEDGDTKTVKSRRSLRLPDRCVAVLEALKSEQDRRHSLAGDVRGGKQLVFYTRSGTALSAGNVRRDFRAVLSRAGLNEIFPAESEP</sequence>
<gene>
    <name evidence="2" type="ORF">GCM10023196_057430</name>
</gene>
<evidence type="ECO:0000313" key="3">
    <source>
        <dbReference type="Proteomes" id="UP001501442"/>
    </source>
</evidence>
<dbReference type="EMBL" id="BAABHK010000008">
    <property type="protein sequence ID" value="GAA4630771.1"/>
    <property type="molecule type" value="Genomic_DNA"/>
</dbReference>
<organism evidence="2 3">
    <name type="scientific">Actinoallomurus vinaceus</name>
    <dbReference type="NCBI Taxonomy" id="1080074"/>
    <lineage>
        <taxon>Bacteria</taxon>
        <taxon>Bacillati</taxon>
        <taxon>Actinomycetota</taxon>
        <taxon>Actinomycetes</taxon>
        <taxon>Streptosporangiales</taxon>
        <taxon>Thermomonosporaceae</taxon>
        <taxon>Actinoallomurus</taxon>
    </lineage>
</organism>
<evidence type="ECO:0008006" key="4">
    <source>
        <dbReference type="Google" id="ProtNLM"/>
    </source>
</evidence>
<keyword evidence="3" id="KW-1185">Reference proteome</keyword>
<keyword evidence="1" id="KW-0233">DNA recombination</keyword>
<proteinExistence type="predicted"/>
<protein>
    <recommendedName>
        <fullName evidence="4">Tyr recombinase domain-containing protein</fullName>
    </recommendedName>
</protein>
<reference evidence="3" key="1">
    <citation type="journal article" date="2019" name="Int. J. Syst. Evol. Microbiol.">
        <title>The Global Catalogue of Microorganisms (GCM) 10K type strain sequencing project: providing services to taxonomists for standard genome sequencing and annotation.</title>
        <authorList>
            <consortium name="The Broad Institute Genomics Platform"/>
            <consortium name="The Broad Institute Genome Sequencing Center for Infectious Disease"/>
            <person name="Wu L."/>
            <person name="Ma J."/>
        </authorList>
    </citation>
    <scope>NUCLEOTIDE SEQUENCE [LARGE SCALE GENOMIC DNA]</scope>
    <source>
        <strain evidence="3">JCM 17939</strain>
    </source>
</reference>
<dbReference type="SUPFAM" id="SSF56349">
    <property type="entry name" value="DNA breaking-rejoining enzymes"/>
    <property type="match status" value="1"/>
</dbReference>
<evidence type="ECO:0000313" key="2">
    <source>
        <dbReference type="EMBL" id="GAA4630771.1"/>
    </source>
</evidence>